<proteinExistence type="predicted"/>
<dbReference type="RefSeq" id="XP_052946450.1">
    <property type="nucleotide sequence ID" value="XM_053093386.1"/>
</dbReference>
<dbReference type="AlphaFoldDB" id="A0AA38LVM2"/>
<feature type="region of interest" description="Disordered" evidence="1">
    <location>
        <begin position="1"/>
        <end position="87"/>
    </location>
</feature>
<dbReference type="EMBL" id="JAKWFO010000005">
    <property type="protein sequence ID" value="KAI9636673.1"/>
    <property type="molecule type" value="Genomic_DNA"/>
</dbReference>
<sequence length="116" mass="11728">MSNVNAPAAASTAPLGTTGGSSSTAPSFSPPKVDESHPVSAVADHAYPNVSENVGEQEAATGPGTGGRSSIQQSGEHSDKVPFKDQVGGYAKKIHGTVFGNKEEKELGEAKLHGQA</sequence>
<accession>A0AA38LVM2</accession>
<feature type="compositionally biased region" description="Low complexity" evidence="1">
    <location>
        <begin position="1"/>
        <end position="31"/>
    </location>
</feature>
<name>A0AA38LVM2_9TREE</name>
<dbReference type="GeneID" id="77732591"/>
<evidence type="ECO:0000313" key="3">
    <source>
        <dbReference type="Proteomes" id="UP001164286"/>
    </source>
</evidence>
<dbReference type="Proteomes" id="UP001164286">
    <property type="component" value="Unassembled WGS sequence"/>
</dbReference>
<comment type="caution">
    <text evidence="2">The sequence shown here is derived from an EMBL/GenBank/DDBJ whole genome shotgun (WGS) entry which is preliminary data.</text>
</comment>
<keyword evidence="3" id="KW-1185">Reference proteome</keyword>
<evidence type="ECO:0000313" key="2">
    <source>
        <dbReference type="EMBL" id="KAI9636673.1"/>
    </source>
</evidence>
<evidence type="ECO:0000256" key="1">
    <source>
        <dbReference type="SAM" id="MobiDB-lite"/>
    </source>
</evidence>
<organism evidence="2 3">
    <name type="scientific">Dioszegia hungarica</name>
    <dbReference type="NCBI Taxonomy" id="4972"/>
    <lineage>
        <taxon>Eukaryota</taxon>
        <taxon>Fungi</taxon>
        <taxon>Dikarya</taxon>
        <taxon>Basidiomycota</taxon>
        <taxon>Agaricomycotina</taxon>
        <taxon>Tremellomycetes</taxon>
        <taxon>Tremellales</taxon>
        <taxon>Bulleribasidiaceae</taxon>
        <taxon>Dioszegia</taxon>
    </lineage>
</organism>
<reference evidence="2" key="1">
    <citation type="journal article" date="2022" name="G3 (Bethesda)">
        <title>High quality genome of the basidiomycete yeast Dioszegia hungarica PDD-24b-2 isolated from cloud water.</title>
        <authorList>
            <person name="Jarrige D."/>
            <person name="Haridas S."/>
            <person name="Bleykasten-Grosshans C."/>
            <person name="Joly M."/>
            <person name="Nadalig T."/>
            <person name="Sancelme M."/>
            <person name="Vuilleumier S."/>
            <person name="Grigoriev I.V."/>
            <person name="Amato P."/>
            <person name="Bringel F."/>
        </authorList>
    </citation>
    <scope>NUCLEOTIDE SEQUENCE</scope>
    <source>
        <strain evidence="2">PDD-24b-2</strain>
    </source>
</reference>
<gene>
    <name evidence="2" type="ORF">MKK02DRAFT_45378</name>
</gene>
<protein>
    <submittedName>
        <fullName evidence="2">Uncharacterized protein</fullName>
    </submittedName>
</protein>